<protein>
    <recommendedName>
        <fullName evidence="16">Leucine-rich repeat-containing N-terminal plant-type domain-containing protein</fullName>
    </recommendedName>
</protein>
<keyword evidence="11" id="KW-0325">Glycoprotein</keyword>
<comment type="similarity">
    <text evidence="3">Belongs to the RLP family.</text>
</comment>
<evidence type="ECO:0000256" key="12">
    <source>
        <dbReference type="SAM" id="Phobius"/>
    </source>
</evidence>
<evidence type="ECO:0000256" key="4">
    <source>
        <dbReference type="ARBA" id="ARBA00022475"/>
    </source>
</evidence>
<evidence type="ECO:0000256" key="1">
    <source>
        <dbReference type="ARBA" id="ARBA00004167"/>
    </source>
</evidence>
<name>A0ABD3L8A1_EUCGL</name>
<dbReference type="SMART" id="SM00365">
    <property type="entry name" value="LRR_SD22"/>
    <property type="match status" value="7"/>
</dbReference>
<dbReference type="EMBL" id="JBJKBG010000003">
    <property type="protein sequence ID" value="KAL3747763.1"/>
    <property type="molecule type" value="Genomic_DNA"/>
</dbReference>
<evidence type="ECO:0000256" key="9">
    <source>
        <dbReference type="ARBA" id="ARBA00023136"/>
    </source>
</evidence>
<keyword evidence="15" id="KW-1185">Reference proteome</keyword>
<evidence type="ECO:0000256" key="7">
    <source>
        <dbReference type="ARBA" id="ARBA00022737"/>
    </source>
</evidence>
<evidence type="ECO:0000256" key="11">
    <source>
        <dbReference type="ARBA" id="ARBA00023180"/>
    </source>
</evidence>
<organism evidence="14 15">
    <name type="scientific">Eucalyptus globulus</name>
    <name type="common">Tasmanian blue gum</name>
    <dbReference type="NCBI Taxonomy" id="34317"/>
    <lineage>
        <taxon>Eukaryota</taxon>
        <taxon>Viridiplantae</taxon>
        <taxon>Streptophyta</taxon>
        <taxon>Embryophyta</taxon>
        <taxon>Tracheophyta</taxon>
        <taxon>Spermatophyta</taxon>
        <taxon>Magnoliopsida</taxon>
        <taxon>eudicotyledons</taxon>
        <taxon>Gunneridae</taxon>
        <taxon>Pentapetalae</taxon>
        <taxon>rosids</taxon>
        <taxon>malvids</taxon>
        <taxon>Myrtales</taxon>
        <taxon>Myrtaceae</taxon>
        <taxon>Myrtoideae</taxon>
        <taxon>Eucalypteae</taxon>
        <taxon>Eucalyptus</taxon>
    </lineage>
</organism>
<reference evidence="14 15" key="1">
    <citation type="submission" date="2024-11" db="EMBL/GenBank/DDBJ databases">
        <title>Chromosome-level genome assembly of Eucalyptus globulus Labill. provides insights into its genome evolution.</title>
        <authorList>
            <person name="Li X."/>
        </authorList>
    </citation>
    <scope>NUCLEOTIDE SEQUENCE [LARGE SCALE GENOMIC DNA]</scope>
    <source>
        <strain evidence="14">CL2024</strain>
        <tissue evidence="14">Fresh tender leaves</tissue>
    </source>
</reference>
<evidence type="ECO:0000313" key="14">
    <source>
        <dbReference type="EMBL" id="KAL3747763.1"/>
    </source>
</evidence>
<dbReference type="InterPro" id="IPR003591">
    <property type="entry name" value="Leu-rich_rpt_typical-subtyp"/>
</dbReference>
<accession>A0ABD3L8A1</accession>
<evidence type="ECO:0000256" key="3">
    <source>
        <dbReference type="ARBA" id="ARBA00009592"/>
    </source>
</evidence>
<comment type="subcellular location">
    <subcellularLocation>
        <location evidence="2">Cell membrane</location>
    </subcellularLocation>
    <subcellularLocation>
        <location evidence="1">Membrane</location>
        <topology evidence="1">Single-pass membrane protein</topology>
    </subcellularLocation>
</comment>
<evidence type="ECO:0008006" key="16">
    <source>
        <dbReference type="Google" id="ProtNLM"/>
    </source>
</evidence>
<dbReference type="Pfam" id="PF13855">
    <property type="entry name" value="LRR_8"/>
    <property type="match status" value="2"/>
</dbReference>
<evidence type="ECO:0000256" key="13">
    <source>
        <dbReference type="SAM" id="SignalP"/>
    </source>
</evidence>
<dbReference type="SUPFAM" id="SSF52058">
    <property type="entry name" value="L domain-like"/>
    <property type="match status" value="3"/>
</dbReference>
<dbReference type="PANTHER" id="PTHR48062:SF21">
    <property type="entry name" value="RECEPTOR-LIKE PROTEIN 12"/>
    <property type="match status" value="1"/>
</dbReference>
<keyword evidence="9 12" id="KW-0472">Membrane</keyword>
<keyword evidence="10" id="KW-0675">Receptor</keyword>
<sequence>MKCLLLGMWTWVLLILMESGRSMGCLEEERNALLNIKAAFNRSCALSWRNSHGFYDLSWGNSHGDCCGWQPVKCDNTTSRVTQLYLHGAAQCRRLILSRWLGWEIEESRPWVIDTTLFLPLEELQVLDLSVNSLSDLNGTLHLKKLKRLDLSSNYLQRVPSLYKQTSMEAQNLSSSQLEGVNLEVLDLKGNNLVNDALTGITRITSLKALNISYCEWDAPSKLLEGLCGLRNLEELDISYNHIWGALPPCLCNLTSLRRFDVYNNSFSGAIPSCLLYNLKSLEYIDFSRNAFEGSFSLTSLASNSNLEELYLRDNQNSLEVNTEEPTWFPSFQLKVFFLSNCVLNKDANGIIPSFLKEQHDLRWLDLSHNGMTGNFPHWLLDNNVNLDYLGLRGNNLSGVFHLPSNLTHVNMSMLDVSTNHIDSELPSWIGSVLPNLGDLNLSNNLLKGRIPSSMGNMKSLSTLDLSNNGFTGEIPETLANNCTSLHQLILSGNKLQGQMLPRNCHLSSLQFLYLENNHFTGDISPGILNSPYLTVLDVNNNSLSGTLPNWVGDIQYLSVLTLSNNLLGGPLPLSFCNLSNLLLLDLSSNNIGPNIPPCANVSVIKFLHLANDMLTGHFPNFLSGASLIITLDLRHNSLSGEIPNWIGSLPNLKVLLMQGNNFEGSIPLDLCLLKNMTILDLSNNSLSGKIPPCLKDLTFGNNRISPNSSTALHDWGDSSQGFVYVLEEVSFRTKKRVESYKGNILKLMSGVDLSQNNLTGFIPPEVGHLSELRALNLSHNHLIGPIPKTFSNLKNVESLDLSYNGLTGPIPPQLTELCALSEFRVGHNNLSGRTPDRKNQFGTFDEASYEGNPLLCGTPLTSCDYSNHEQETPPSLHHTKDDDSWREAFLCSFAGSYVVAFLGVVLFLYLNSYYQNVLFELVCKLIQSFLQ</sequence>
<dbReference type="Gene3D" id="3.80.10.10">
    <property type="entry name" value="Ribonuclease Inhibitor"/>
    <property type="match status" value="4"/>
</dbReference>
<evidence type="ECO:0000256" key="2">
    <source>
        <dbReference type="ARBA" id="ARBA00004236"/>
    </source>
</evidence>
<dbReference type="Proteomes" id="UP001634007">
    <property type="component" value="Unassembled WGS sequence"/>
</dbReference>
<proteinExistence type="inferred from homology"/>
<dbReference type="InterPro" id="IPR051502">
    <property type="entry name" value="RLP_Defense_Trigger"/>
</dbReference>
<dbReference type="AlphaFoldDB" id="A0ABD3L8A1"/>
<dbReference type="FunFam" id="3.80.10.10:FF:000095">
    <property type="entry name" value="LRR receptor-like serine/threonine-protein kinase GSO1"/>
    <property type="match status" value="1"/>
</dbReference>
<keyword evidence="6 12" id="KW-0812">Transmembrane</keyword>
<feature type="signal peptide" evidence="13">
    <location>
        <begin position="1"/>
        <end position="24"/>
    </location>
</feature>
<gene>
    <name evidence="14" type="ORF">ACJRO7_016553</name>
</gene>
<keyword evidence="8 12" id="KW-1133">Transmembrane helix</keyword>
<evidence type="ECO:0000256" key="10">
    <source>
        <dbReference type="ARBA" id="ARBA00023170"/>
    </source>
</evidence>
<dbReference type="GO" id="GO:0005886">
    <property type="term" value="C:plasma membrane"/>
    <property type="evidence" value="ECO:0007669"/>
    <property type="project" value="UniProtKB-SubCell"/>
</dbReference>
<feature type="chain" id="PRO_5044785039" description="Leucine-rich repeat-containing N-terminal plant-type domain-containing protein" evidence="13">
    <location>
        <begin position="25"/>
        <end position="932"/>
    </location>
</feature>
<dbReference type="PROSITE" id="PS51450">
    <property type="entry name" value="LRR"/>
    <property type="match status" value="2"/>
</dbReference>
<keyword evidence="5" id="KW-0433">Leucine-rich repeat</keyword>
<feature type="transmembrane region" description="Helical" evidence="12">
    <location>
        <begin position="894"/>
        <end position="911"/>
    </location>
</feature>
<dbReference type="FunFam" id="3.80.10.10:FF:000213">
    <property type="entry name" value="Tyrosine-sulfated glycopeptide receptor 1"/>
    <property type="match status" value="1"/>
</dbReference>
<dbReference type="PRINTS" id="PR00019">
    <property type="entry name" value="LEURICHRPT"/>
</dbReference>
<keyword evidence="4" id="KW-1003">Cell membrane</keyword>
<keyword evidence="13" id="KW-0732">Signal</keyword>
<evidence type="ECO:0000256" key="6">
    <source>
        <dbReference type="ARBA" id="ARBA00022692"/>
    </source>
</evidence>
<dbReference type="Pfam" id="PF00560">
    <property type="entry name" value="LRR_1"/>
    <property type="match status" value="10"/>
</dbReference>
<comment type="caution">
    <text evidence="14">The sequence shown here is derived from an EMBL/GenBank/DDBJ whole genome shotgun (WGS) entry which is preliminary data.</text>
</comment>
<evidence type="ECO:0000256" key="5">
    <source>
        <dbReference type="ARBA" id="ARBA00022614"/>
    </source>
</evidence>
<dbReference type="InterPro" id="IPR001611">
    <property type="entry name" value="Leu-rich_rpt"/>
</dbReference>
<keyword evidence="7" id="KW-0677">Repeat</keyword>
<dbReference type="SMART" id="SM00369">
    <property type="entry name" value="LRR_TYP"/>
    <property type="match status" value="10"/>
</dbReference>
<evidence type="ECO:0000256" key="8">
    <source>
        <dbReference type="ARBA" id="ARBA00022989"/>
    </source>
</evidence>
<evidence type="ECO:0000313" key="15">
    <source>
        <dbReference type="Proteomes" id="UP001634007"/>
    </source>
</evidence>
<dbReference type="InterPro" id="IPR032675">
    <property type="entry name" value="LRR_dom_sf"/>
</dbReference>
<dbReference type="PANTHER" id="PTHR48062">
    <property type="entry name" value="RECEPTOR-LIKE PROTEIN 14"/>
    <property type="match status" value="1"/>
</dbReference>